<organism evidence="2 3">
    <name type="scientific">Streptomyces griseoviridis</name>
    <dbReference type="NCBI Taxonomy" id="45398"/>
    <lineage>
        <taxon>Bacteria</taxon>
        <taxon>Bacillati</taxon>
        <taxon>Actinomycetota</taxon>
        <taxon>Actinomycetes</taxon>
        <taxon>Kitasatosporales</taxon>
        <taxon>Streptomycetaceae</taxon>
        <taxon>Streptomyces</taxon>
    </lineage>
</organism>
<dbReference type="AlphaFoldDB" id="A0A918GUJ2"/>
<dbReference type="GO" id="GO:0005975">
    <property type="term" value="P:carbohydrate metabolic process"/>
    <property type="evidence" value="ECO:0007669"/>
    <property type="project" value="InterPro"/>
</dbReference>
<dbReference type="Gene3D" id="1.50.10.10">
    <property type="match status" value="1"/>
</dbReference>
<protein>
    <submittedName>
        <fullName evidence="2">Uncharacterized protein</fullName>
    </submittedName>
</protein>
<accession>A0A918GUJ2</accession>
<proteinExistence type="predicted"/>
<feature type="compositionally biased region" description="Low complexity" evidence="1">
    <location>
        <begin position="19"/>
        <end position="33"/>
    </location>
</feature>
<evidence type="ECO:0000256" key="1">
    <source>
        <dbReference type="SAM" id="MobiDB-lite"/>
    </source>
</evidence>
<dbReference type="Proteomes" id="UP000653493">
    <property type="component" value="Unassembled WGS sequence"/>
</dbReference>
<reference evidence="2" key="1">
    <citation type="journal article" date="2014" name="Int. J. Syst. Evol. Microbiol.">
        <title>Complete genome sequence of Corynebacterium casei LMG S-19264T (=DSM 44701T), isolated from a smear-ripened cheese.</title>
        <authorList>
            <consortium name="US DOE Joint Genome Institute (JGI-PGF)"/>
            <person name="Walter F."/>
            <person name="Albersmeier A."/>
            <person name="Kalinowski J."/>
            <person name="Ruckert C."/>
        </authorList>
    </citation>
    <scope>NUCLEOTIDE SEQUENCE</scope>
    <source>
        <strain evidence="2">JCM 4234</strain>
    </source>
</reference>
<comment type="caution">
    <text evidence="2">The sequence shown here is derived from an EMBL/GenBank/DDBJ whole genome shotgun (WGS) entry which is preliminary data.</text>
</comment>
<keyword evidence="3" id="KW-1185">Reference proteome</keyword>
<feature type="region of interest" description="Disordered" evidence="1">
    <location>
        <begin position="1"/>
        <end position="51"/>
    </location>
</feature>
<name>A0A918GUJ2_STRGD</name>
<dbReference type="EMBL" id="BMSL01000029">
    <property type="protein sequence ID" value="GGS64041.1"/>
    <property type="molecule type" value="Genomic_DNA"/>
</dbReference>
<dbReference type="InterPro" id="IPR012341">
    <property type="entry name" value="6hp_glycosidase-like_sf"/>
</dbReference>
<evidence type="ECO:0000313" key="3">
    <source>
        <dbReference type="Proteomes" id="UP000653493"/>
    </source>
</evidence>
<sequence>MSEGPPAQGTWVDLVARPARTGRGTPATNGAAGPAPPDGPAASRTDRRPAATACFARSARHMAWSARELGRTGPAERYGRLADEVAEAVRDACGARTAA</sequence>
<reference evidence="2" key="2">
    <citation type="submission" date="2020-09" db="EMBL/GenBank/DDBJ databases">
        <authorList>
            <person name="Sun Q."/>
            <person name="Ohkuma M."/>
        </authorList>
    </citation>
    <scope>NUCLEOTIDE SEQUENCE</scope>
    <source>
        <strain evidence="2">JCM 4234</strain>
    </source>
</reference>
<evidence type="ECO:0000313" key="2">
    <source>
        <dbReference type="EMBL" id="GGS64041.1"/>
    </source>
</evidence>
<gene>
    <name evidence="2" type="ORF">GCM10010238_61380</name>
</gene>